<dbReference type="InterPro" id="IPR029063">
    <property type="entry name" value="SAM-dependent_MTases_sf"/>
</dbReference>
<dbReference type="Gene3D" id="3.30.70.1170">
    <property type="entry name" value="Sun protein, domain 3"/>
    <property type="match status" value="1"/>
</dbReference>
<dbReference type="Pfam" id="PF22458">
    <property type="entry name" value="RsmF-B_ferredox"/>
    <property type="match status" value="1"/>
</dbReference>
<dbReference type="RefSeq" id="WP_260531270.1">
    <property type="nucleotide sequence ID" value="NZ_CP104214.1"/>
</dbReference>
<dbReference type="Proteomes" id="UP001059745">
    <property type="component" value="Chromosome 1"/>
</dbReference>
<keyword evidence="4 5" id="KW-0694">RNA-binding</keyword>
<dbReference type="CDD" id="cd02440">
    <property type="entry name" value="AdoMet_MTases"/>
    <property type="match status" value="1"/>
</dbReference>
<evidence type="ECO:0000256" key="3">
    <source>
        <dbReference type="ARBA" id="ARBA00022691"/>
    </source>
</evidence>
<dbReference type="PANTHER" id="PTHR22807:SF53">
    <property type="entry name" value="RIBOSOMAL RNA SMALL SUBUNIT METHYLTRANSFERASE B-RELATED"/>
    <property type="match status" value="1"/>
</dbReference>
<dbReference type="PROSITE" id="PS51686">
    <property type="entry name" value="SAM_MT_RSMB_NOP"/>
    <property type="match status" value="1"/>
</dbReference>
<feature type="compositionally biased region" description="Low complexity" evidence="6">
    <location>
        <begin position="426"/>
        <end position="442"/>
    </location>
</feature>
<feature type="binding site" evidence="5">
    <location>
        <position position="302"/>
    </location>
    <ligand>
        <name>S-adenosyl-L-methionine</name>
        <dbReference type="ChEBI" id="CHEBI:59789"/>
    </ligand>
</feature>
<dbReference type="PRINTS" id="PR02008">
    <property type="entry name" value="RCMTFAMILY"/>
</dbReference>
<feature type="binding site" evidence="5">
    <location>
        <position position="282"/>
    </location>
    <ligand>
        <name>S-adenosyl-L-methionine</name>
        <dbReference type="ChEBI" id="CHEBI:59789"/>
    </ligand>
</feature>
<dbReference type="AlphaFoldDB" id="A0AB38TMF3"/>
<reference evidence="8" key="1">
    <citation type="submission" date="2022-09" db="EMBL/GenBank/DDBJ databases">
        <title>Genomic of Burkholderia gladioli.</title>
        <authorList>
            <person name="Wu H."/>
        </authorList>
    </citation>
    <scope>NUCLEOTIDE SEQUENCE</scope>
    <source>
        <strain evidence="8">ZN-S4</strain>
    </source>
</reference>
<dbReference type="GO" id="GO:0008173">
    <property type="term" value="F:RNA methyltransferase activity"/>
    <property type="evidence" value="ECO:0007669"/>
    <property type="project" value="InterPro"/>
</dbReference>
<feature type="binding site" evidence="5">
    <location>
        <position position="255"/>
    </location>
    <ligand>
        <name>S-adenosyl-L-methionine</name>
        <dbReference type="ChEBI" id="CHEBI:59789"/>
    </ligand>
</feature>
<dbReference type="InterPro" id="IPR049560">
    <property type="entry name" value="MeTrfase_RsmB-F_NOP2_cat"/>
</dbReference>
<accession>A0AB38TMF3</accession>
<dbReference type="Gene3D" id="3.40.50.150">
    <property type="entry name" value="Vaccinia Virus protein VP39"/>
    <property type="match status" value="1"/>
</dbReference>
<keyword evidence="3 5" id="KW-0949">S-adenosyl-L-methionine</keyword>
<evidence type="ECO:0000313" key="9">
    <source>
        <dbReference type="Proteomes" id="UP001059745"/>
    </source>
</evidence>
<organism evidence="8 9">
    <name type="scientific">Burkholderia gladioli</name>
    <name type="common">Pseudomonas marginata</name>
    <name type="synonym">Phytomonas marginata</name>
    <dbReference type="NCBI Taxonomy" id="28095"/>
    <lineage>
        <taxon>Bacteria</taxon>
        <taxon>Pseudomonadati</taxon>
        <taxon>Pseudomonadota</taxon>
        <taxon>Betaproteobacteria</taxon>
        <taxon>Burkholderiales</taxon>
        <taxon>Burkholderiaceae</taxon>
        <taxon>Burkholderia</taxon>
    </lineage>
</organism>
<evidence type="ECO:0000259" key="7">
    <source>
        <dbReference type="PROSITE" id="PS51686"/>
    </source>
</evidence>
<dbReference type="GO" id="GO:0001510">
    <property type="term" value="P:RNA methylation"/>
    <property type="evidence" value="ECO:0007669"/>
    <property type="project" value="InterPro"/>
</dbReference>
<dbReference type="EMBL" id="CP104214">
    <property type="protein sequence ID" value="UWX69573.1"/>
    <property type="molecule type" value="Genomic_DNA"/>
</dbReference>
<dbReference type="SUPFAM" id="SSF53335">
    <property type="entry name" value="S-adenosyl-L-methionine-dependent methyltransferases"/>
    <property type="match status" value="1"/>
</dbReference>
<evidence type="ECO:0000256" key="2">
    <source>
        <dbReference type="ARBA" id="ARBA00022679"/>
    </source>
</evidence>
<dbReference type="GO" id="GO:0003723">
    <property type="term" value="F:RNA binding"/>
    <property type="evidence" value="ECO:0007669"/>
    <property type="project" value="UniProtKB-UniRule"/>
</dbReference>
<protein>
    <submittedName>
        <fullName evidence="8">RsmB/NOP family class I SAM-dependent RNA methyltransferase</fullName>
    </submittedName>
</protein>
<evidence type="ECO:0000256" key="4">
    <source>
        <dbReference type="ARBA" id="ARBA00022884"/>
    </source>
</evidence>
<feature type="compositionally biased region" description="Basic and acidic residues" evidence="6">
    <location>
        <begin position="443"/>
        <end position="472"/>
    </location>
</feature>
<feature type="domain" description="SAM-dependent MTase RsmB/NOP-type" evidence="7">
    <location>
        <begin position="141"/>
        <end position="418"/>
    </location>
</feature>
<comment type="caution">
    <text evidence="5">Lacks conserved residue(s) required for the propagation of feature annotation.</text>
</comment>
<comment type="similarity">
    <text evidence="5">Belongs to the class I-like SAM-binding methyltransferase superfamily. RsmB/NOP family.</text>
</comment>
<feature type="active site" description="Nucleophile" evidence="5">
    <location>
        <position position="355"/>
    </location>
</feature>
<dbReference type="PANTHER" id="PTHR22807">
    <property type="entry name" value="NOP2 YEAST -RELATED NOL1/NOP2/FMU SUN DOMAIN-CONTAINING"/>
    <property type="match status" value="1"/>
</dbReference>
<dbReference type="Pfam" id="PF01189">
    <property type="entry name" value="Methyltr_RsmB-F"/>
    <property type="match status" value="1"/>
</dbReference>
<dbReference type="InterPro" id="IPR001678">
    <property type="entry name" value="MeTrfase_RsmB-F_NOP2_dom"/>
</dbReference>
<evidence type="ECO:0000256" key="1">
    <source>
        <dbReference type="ARBA" id="ARBA00022603"/>
    </source>
</evidence>
<proteinExistence type="inferred from homology"/>
<name>A0AB38TMF3_BURGA</name>
<evidence type="ECO:0000256" key="5">
    <source>
        <dbReference type="PROSITE-ProRule" id="PRU01023"/>
    </source>
</evidence>
<gene>
    <name evidence="8" type="ORF">NYZ96_15400</name>
</gene>
<dbReference type="InterPro" id="IPR023267">
    <property type="entry name" value="RCMT"/>
</dbReference>
<keyword evidence="2 5" id="KW-0808">Transferase</keyword>
<evidence type="ECO:0000256" key="6">
    <source>
        <dbReference type="SAM" id="MobiDB-lite"/>
    </source>
</evidence>
<keyword evidence="1 5" id="KW-0489">Methyltransferase</keyword>
<dbReference type="InterPro" id="IPR054728">
    <property type="entry name" value="RsmB-like_ferredoxin"/>
</dbReference>
<sequence>MKLHGFLIGQTETLLGDVLKFAGPADATTSRFFRAHPKLGHAERGVIAEAVFAVLRRKMEYAHLAESGTGTPARRLTLLGLMQTAGRSALKPHVSEAEWSWLDHVAKIDPASLPLRVRTNLPDWIHQALSQRFDADGLAQFAAAVNYPAPLDLRVNVQKATRDQVLDALKASGIEAGETPFAPNGVRVIGKPALTKLSIFQDGLIEVQDEGSQLLCSLIAPRRGEMVVDFCAGAGGKTLALGAAMRSTGRLYAFDVSEKRLAKLKPRLARSGLSNVNPVLIDSEHDAKIKRLAGKIDRVLVDAPCSGLGTLRRNPDLKWRQTRDSIEELAPKQGSILASAARLVKPGGRLVYATCSVLEAENEAIVVQFLAAHPDFVLVPANKVLAEQRIALDTGDYLSLWPHRHATDGFFAAVLERRAKPAKPAAAKAGAEAAAPADAAEAVEAKADEAKADEAKADEAKADEAKADEAKADAAGAEAADEAS</sequence>
<feature type="region of interest" description="Disordered" evidence="6">
    <location>
        <begin position="426"/>
        <end position="484"/>
    </location>
</feature>
<evidence type="ECO:0000313" key="8">
    <source>
        <dbReference type="EMBL" id="UWX69573.1"/>
    </source>
</evidence>